<dbReference type="InterPro" id="IPR003439">
    <property type="entry name" value="ABC_transporter-like_ATP-bd"/>
</dbReference>
<evidence type="ECO:0000259" key="9">
    <source>
        <dbReference type="PROSITE" id="PS50893"/>
    </source>
</evidence>
<evidence type="ECO:0000256" key="3">
    <source>
        <dbReference type="ARBA" id="ARBA00022692"/>
    </source>
</evidence>
<organism evidence="11 12">
    <name type="scientific">Snodgrassella alvi</name>
    <dbReference type="NCBI Taxonomy" id="1196083"/>
    <lineage>
        <taxon>Bacteria</taxon>
        <taxon>Pseudomonadati</taxon>
        <taxon>Pseudomonadota</taxon>
        <taxon>Betaproteobacteria</taxon>
        <taxon>Neisseriales</taxon>
        <taxon>Neisseriaceae</taxon>
        <taxon>Snodgrassella</taxon>
    </lineage>
</organism>
<gene>
    <name evidence="11" type="ORF">BHC54_04285</name>
</gene>
<dbReference type="InterPro" id="IPR003593">
    <property type="entry name" value="AAA+_ATPase"/>
</dbReference>
<dbReference type="EMBL" id="MEIL01000023">
    <property type="protein sequence ID" value="PIT39979.1"/>
    <property type="molecule type" value="Genomic_DNA"/>
</dbReference>
<feature type="transmembrane region" description="Helical" evidence="8">
    <location>
        <begin position="21"/>
        <end position="46"/>
    </location>
</feature>
<reference evidence="11" key="1">
    <citation type="journal article" date="2017" name="MBio">
        <title>Type VI secretion-mediated competition in the bee gut microbiome.</title>
        <authorList>
            <person name="Steele M.I."/>
            <person name="Kwong W.K."/>
            <person name="Powell J.E."/>
            <person name="Whiteley M."/>
            <person name="Moran N.A."/>
        </authorList>
    </citation>
    <scope>NUCLEOTIDE SEQUENCE [LARGE SCALE GENOMIC DNA]</scope>
    <source>
        <strain evidence="11">WkB273</strain>
    </source>
</reference>
<keyword evidence="6 8" id="KW-1133">Transmembrane helix</keyword>
<keyword evidence="5" id="KW-0067">ATP-binding</keyword>
<evidence type="ECO:0000256" key="1">
    <source>
        <dbReference type="ARBA" id="ARBA00004651"/>
    </source>
</evidence>
<feature type="transmembrane region" description="Helical" evidence="8">
    <location>
        <begin position="58"/>
        <end position="78"/>
    </location>
</feature>
<dbReference type="Proteomes" id="UP000230202">
    <property type="component" value="Unassembled WGS sequence"/>
</dbReference>
<dbReference type="RefSeq" id="WP_100151902.1">
    <property type="nucleotide sequence ID" value="NZ_MEIL01000023.1"/>
</dbReference>
<dbReference type="GO" id="GO:0034040">
    <property type="term" value="F:ATPase-coupled lipid transmembrane transporter activity"/>
    <property type="evidence" value="ECO:0007669"/>
    <property type="project" value="TreeGrafter"/>
</dbReference>
<keyword evidence="3 8" id="KW-0812">Transmembrane</keyword>
<dbReference type="PROSITE" id="PS00211">
    <property type="entry name" value="ABC_TRANSPORTER_1"/>
    <property type="match status" value="1"/>
</dbReference>
<dbReference type="GO" id="GO:0005524">
    <property type="term" value="F:ATP binding"/>
    <property type="evidence" value="ECO:0007669"/>
    <property type="project" value="UniProtKB-KW"/>
</dbReference>
<accession>A0A2N9X7X0</accession>
<feature type="transmembrane region" description="Helical" evidence="8">
    <location>
        <begin position="133"/>
        <end position="154"/>
    </location>
</feature>
<keyword evidence="7 8" id="KW-0472">Membrane</keyword>
<feature type="transmembrane region" description="Helical" evidence="8">
    <location>
        <begin position="269"/>
        <end position="290"/>
    </location>
</feature>
<protein>
    <submittedName>
        <fullName evidence="11">ABC transporter</fullName>
    </submittedName>
</protein>
<dbReference type="PROSITE" id="PS50929">
    <property type="entry name" value="ABC_TM1F"/>
    <property type="match status" value="1"/>
</dbReference>
<dbReference type="GO" id="GO:0005886">
    <property type="term" value="C:plasma membrane"/>
    <property type="evidence" value="ECO:0007669"/>
    <property type="project" value="UniProtKB-SubCell"/>
</dbReference>
<evidence type="ECO:0000259" key="10">
    <source>
        <dbReference type="PROSITE" id="PS50929"/>
    </source>
</evidence>
<dbReference type="InterPro" id="IPR027417">
    <property type="entry name" value="P-loop_NTPase"/>
</dbReference>
<comment type="caution">
    <text evidence="11">The sequence shown here is derived from an EMBL/GenBank/DDBJ whole genome shotgun (WGS) entry which is preliminary data.</text>
</comment>
<dbReference type="GO" id="GO:0016887">
    <property type="term" value="F:ATP hydrolysis activity"/>
    <property type="evidence" value="ECO:0007669"/>
    <property type="project" value="InterPro"/>
</dbReference>
<dbReference type="InterPro" id="IPR017871">
    <property type="entry name" value="ABC_transporter-like_CS"/>
</dbReference>
<dbReference type="Pfam" id="PF00664">
    <property type="entry name" value="ABC_membrane"/>
    <property type="match status" value="1"/>
</dbReference>
<comment type="subcellular location">
    <subcellularLocation>
        <location evidence="1">Cell membrane</location>
        <topology evidence="1">Multi-pass membrane protein</topology>
    </subcellularLocation>
</comment>
<dbReference type="Gene3D" id="1.20.1560.10">
    <property type="entry name" value="ABC transporter type 1, transmembrane domain"/>
    <property type="match status" value="1"/>
</dbReference>
<proteinExistence type="predicted"/>
<dbReference type="SUPFAM" id="SSF90123">
    <property type="entry name" value="ABC transporter transmembrane region"/>
    <property type="match status" value="1"/>
</dbReference>
<dbReference type="InterPro" id="IPR036640">
    <property type="entry name" value="ABC1_TM_sf"/>
</dbReference>
<dbReference type="InterPro" id="IPR011527">
    <property type="entry name" value="ABC1_TM_dom"/>
</dbReference>
<dbReference type="Pfam" id="PF00005">
    <property type="entry name" value="ABC_tran"/>
    <property type="match status" value="1"/>
</dbReference>
<feature type="domain" description="ABC transporter" evidence="9">
    <location>
        <begin position="323"/>
        <end position="532"/>
    </location>
</feature>
<dbReference type="PANTHER" id="PTHR24221:SF654">
    <property type="entry name" value="ATP-BINDING CASSETTE SUB-FAMILY B MEMBER 6"/>
    <property type="match status" value="1"/>
</dbReference>
<evidence type="ECO:0000256" key="4">
    <source>
        <dbReference type="ARBA" id="ARBA00022741"/>
    </source>
</evidence>
<dbReference type="SUPFAM" id="SSF52540">
    <property type="entry name" value="P-loop containing nucleoside triphosphate hydrolases"/>
    <property type="match status" value="1"/>
</dbReference>
<dbReference type="PROSITE" id="PS50893">
    <property type="entry name" value="ABC_TRANSPORTER_2"/>
    <property type="match status" value="1"/>
</dbReference>
<evidence type="ECO:0000256" key="8">
    <source>
        <dbReference type="SAM" id="Phobius"/>
    </source>
</evidence>
<dbReference type="InterPro" id="IPR039421">
    <property type="entry name" value="Type_1_exporter"/>
</dbReference>
<evidence type="ECO:0000256" key="2">
    <source>
        <dbReference type="ARBA" id="ARBA00022475"/>
    </source>
</evidence>
<evidence type="ECO:0000256" key="7">
    <source>
        <dbReference type="ARBA" id="ARBA00023136"/>
    </source>
</evidence>
<sequence>MNDSYLSGQDAPPNLAQQWRVALPGLIGGTTIAVMAGIAMLAALWFVVKFIGNSRWLWLEYALLCWAAGAVFTAWSAWIAHQAESRFAAVLRRSIAQHLIRLPINTLARQNEQTLKQLMTNDIGSLHHMLAHLPAEIAVFTVIPLLSIIVLFYFNGLSAIWVLLPGVIASLYYLLLLPYMTRRDGHARMQVMLDIINKADEYVRGIPVYRIYGQHSSALTAYTQSTERFTHDMVRWVAKVATPAAIAVALLQAVATFAIAYWVSYTSDTTTLAATLLFSLAIVTPVLRLGHSVDYIRTGRAAAGRLKEFLQQPLLPRGKIHAIKNPPILLIHHATLLQQDQPVWQDLSHTFAAGALTAITGPSGAGKTSLLNALAGLVTLSAGSVQLGQTDITALHETTIHQHILLIPQGYDVLNSSVHTNLALTAPQASQKAMQEALAKAQLSTDLATPASSLSGGEKQRLNIARAFLSSASVILLDEPTSALDEQHAQTVFQSLCKLAHSTHKTIVVVTHQQALAEQADAQLVLPHGRSVA</sequence>
<feature type="transmembrane region" description="Helical" evidence="8">
    <location>
        <begin position="240"/>
        <end position="263"/>
    </location>
</feature>
<keyword evidence="2" id="KW-1003">Cell membrane</keyword>
<dbReference type="GO" id="GO:0140359">
    <property type="term" value="F:ABC-type transporter activity"/>
    <property type="evidence" value="ECO:0007669"/>
    <property type="project" value="InterPro"/>
</dbReference>
<keyword evidence="12" id="KW-1185">Reference proteome</keyword>
<keyword evidence="4" id="KW-0547">Nucleotide-binding</keyword>
<dbReference type="AlphaFoldDB" id="A0A2N9X7X0"/>
<feature type="domain" description="ABC transmembrane type-1" evidence="10">
    <location>
        <begin position="27"/>
        <end position="298"/>
    </location>
</feature>
<name>A0A2N9X7X0_9NEIS</name>
<evidence type="ECO:0000256" key="6">
    <source>
        <dbReference type="ARBA" id="ARBA00022989"/>
    </source>
</evidence>
<evidence type="ECO:0000313" key="12">
    <source>
        <dbReference type="Proteomes" id="UP000230202"/>
    </source>
</evidence>
<dbReference type="Gene3D" id="3.40.50.300">
    <property type="entry name" value="P-loop containing nucleotide triphosphate hydrolases"/>
    <property type="match status" value="1"/>
</dbReference>
<feature type="transmembrane region" description="Helical" evidence="8">
    <location>
        <begin position="160"/>
        <end position="180"/>
    </location>
</feature>
<dbReference type="SMART" id="SM00382">
    <property type="entry name" value="AAA"/>
    <property type="match status" value="1"/>
</dbReference>
<evidence type="ECO:0000256" key="5">
    <source>
        <dbReference type="ARBA" id="ARBA00022840"/>
    </source>
</evidence>
<evidence type="ECO:0000313" key="11">
    <source>
        <dbReference type="EMBL" id="PIT39979.1"/>
    </source>
</evidence>
<dbReference type="PANTHER" id="PTHR24221">
    <property type="entry name" value="ATP-BINDING CASSETTE SUB-FAMILY B"/>
    <property type="match status" value="1"/>
</dbReference>